<evidence type="ECO:0000256" key="2">
    <source>
        <dbReference type="SAM" id="SignalP"/>
    </source>
</evidence>
<accession>A0ABW5P7R3</accession>
<feature type="domain" description="F5/8 type C" evidence="3">
    <location>
        <begin position="972"/>
        <end position="1116"/>
    </location>
</feature>
<reference evidence="6" key="1">
    <citation type="journal article" date="2019" name="Int. J. Syst. Evol. Microbiol.">
        <title>The Global Catalogue of Microorganisms (GCM) 10K type strain sequencing project: providing services to taxonomists for standard genome sequencing and annotation.</title>
        <authorList>
            <consortium name="The Broad Institute Genomics Platform"/>
            <consortium name="The Broad Institute Genome Sequencing Center for Infectious Disease"/>
            <person name="Wu L."/>
            <person name="Ma J."/>
        </authorList>
    </citation>
    <scope>NUCLEOTIDE SEQUENCE [LARGE SCALE GENOMIC DNA]</scope>
    <source>
        <strain evidence="6">KCTC 3950</strain>
    </source>
</reference>
<feature type="domain" description="Fibronectin type-III" evidence="4">
    <location>
        <begin position="899"/>
        <end position="984"/>
    </location>
</feature>
<evidence type="ECO:0000259" key="3">
    <source>
        <dbReference type="PROSITE" id="PS50022"/>
    </source>
</evidence>
<name>A0ABW5P7R3_9BACL</name>
<comment type="caution">
    <text evidence="5">The sequence shown here is derived from an EMBL/GenBank/DDBJ whole genome shotgun (WGS) entry which is preliminary data.</text>
</comment>
<keyword evidence="6" id="KW-1185">Reference proteome</keyword>
<proteinExistence type="predicted"/>
<dbReference type="RefSeq" id="WP_377599725.1">
    <property type="nucleotide sequence ID" value="NZ_JBHUME010000002.1"/>
</dbReference>
<feature type="domain" description="F5/8 type C" evidence="3">
    <location>
        <begin position="731"/>
        <end position="889"/>
    </location>
</feature>
<evidence type="ECO:0000313" key="5">
    <source>
        <dbReference type="EMBL" id="MFD2611265.1"/>
    </source>
</evidence>
<dbReference type="InterPro" id="IPR013783">
    <property type="entry name" value="Ig-like_fold"/>
</dbReference>
<sequence length="1476" mass="158926">MKRKRMNMYAFMLIVCMLASYLPAGAAKVAEAAVWRTYYVSPNGNDNWSGTLAAPNASSTDGPFKTIQKARDVVRTVKGSMTGDIVVQLRGGTYPVTSAIVFNESDSGAAADKRIIYKAYNGETPVLSGGQQVTGTWSLVPGKSYYKITLPNTVTDFRNFYIDGERRTRARTELPIAGKGWYNDTNTSESRDGYIVNGNMLETLTDPGKAEIHQQVSWRDNRLPIKSVVSLTNGDKALNMDQPYFNEALNNTPFDTTPSFNRVFYIENDLSLLDRQGEWYFNQSTKELYYYPKSGENLSAVQAYYPVTKTLIDVKGGSLTSKVRYLTFQGLTFKHTAWNEPSTEGMFANQAEWVLRPDGPANTSLAEHPPGAVQIDAAEYIDVKDNDFRNLGSIGLAVLYANHTNVIGNVFYDISEAGVTIGTQAGAVVDKAWEETPKFNTVQNNVLRYIGQEYMGAPAIQPYFSQDTNISYNDISEVPYCGISVNSWTPDDSVNPTRRNTISNNKVTNYMKVTRDCGGIYTWATLGDSAPENRSVIKNNFVKKGYGDYAGLYLDETSKYADVFNNAVEDPQPNWLYLWKPSIKFLNITGNYATTQTWVNQATESTIEQATLYTASSPPSAVQSIINGAGLQSGYTGLLTKVPARGTNAAPAVSAGSNSSIALTSTLQLNPAVSDDGLPLGLYVKTTWSKVSGPGTVTFGNPNVAKTTAAFSAAGTYVLRLTAKDGDLSTSSDVTVTVSSAALSNNFALNQSASSVSYYDSSYVPAKAVDGDINTGWASVYSEGVTDEYLTVDLGSPIPITRVEMVTRQDPCCYSWTGPRTNFVVMVSNDSSFSDYSTVTALGAGGSEPFEEKGTWAANSTDTAAYRYVRVAKAPYGDMFIAELRVFTTPSSDTQAPTSPGNLNSPTKTDSSVNLSWSASSDNVAVTKYNVYQDGALIGNTTQTSYTVNGLMDNTAYSFTVKAVDAAYNLSAASSPLSVTTNSIGTNLALNQPVTSSSDNETSTDKTKVNDGNTGTRWASAASDTGQWIYIDLGSSKNVSRIRLRWEAAYATGYKIEMTDNPGGSWTQIYAATSGDGGVDDLSGISGTGRYIRMTATQRVNPYWGVSLYEFEVYGSAGTGDTTAPSKPANLSSPSKTGSSVSLSWTASTDNVGVTGYDVYNGSTKVNSSLITGTSYTVSGLSAGTAYTFTVKARDAAGNESTASDALTVTTDTASSTNLALNKTVATSTNDSTSQTGTQAVDGNTGTRWASSSQDPSWIYVDLGAQYSINRVKLLWEAAYGKDYKIQVSNDAATWSDIYTKTGGTGGTEDITGLSGTGRYVRVYGTARGTTWGYSLWEFEVYGTAVTSSLLSANKTASTSTNDSTSQTGAQAVDGNMGTRWASTSQDPSWIYVDLGASKQINRVKLVWETAYGKNYKIQVSNDAATWTDIYTKTNGTGGTEDLTGLSGTGRYVRMYGTERGTTYGYSLWEFEVYGN</sequence>
<feature type="region of interest" description="Disordered" evidence="1">
    <location>
        <begin position="1228"/>
        <end position="1249"/>
    </location>
</feature>
<dbReference type="Proteomes" id="UP001597541">
    <property type="component" value="Unassembled WGS sequence"/>
</dbReference>
<evidence type="ECO:0000313" key="6">
    <source>
        <dbReference type="Proteomes" id="UP001597541"/>
    </source>
</evidence>
<dbReference type="InterPro" id="IPR008979">
    <property type="entry name" value="Galactose-bd-like_sf"/>
</dbReference>
<dbReference type="CDD" id="cd00063">
    <property type="entry name" value="FN3"/>
    <property type="match status" value="2"/>
</dbReference>
<evidence type="ECO:0000256" key="1">
    <source>
        <dbReference type="SAM" id="MobiDB-lite"/>
    </source>
</evidence>
<gene>
    <name evidence="5" type="ORF">ACFSUF_02385</name>
</gene>
<dbReference type="Pfam" id="PF22633">
    <property type="entry name" value="F5_F8_type_C_2"/>
    <property type="match status" value="2"/>
</dbReference>
<dbReference type="InterPro" id="IPR000421">
    <property type="entry name" value="FA58C"/>
</dbReference>
<organism evidence="5 6">
    <name type="scientific">Paenibacillus gansuensis</name>
    <dbReference type="NCBI Taxonomy" id="306542"/>
    <lineage>
        <taxon>Bacteria</taxon>
        <taxon>Bacillati</taxon>
        <taxon>Bacillota</taxon>
        <taxon>Bacilli</taxon>
        <taxon>Bacillales</taxon>
        <taxon>Paenibacillaceae</taxon>
        <taxon>Paenibacillus</taxon>
    </lineage>
</organism>
<dbReference type="Gene3D" id="2.60.120.260">
    <property type="entry name" value="Galactose-binding domain-like"/>
    <property type="match status" value="4"/>
</dbReference>
<dbReference type="InterPro" id="IPR003961">
    <property type="entry name" value="FN3_dom"/>
</dbReference>
<dbReference type="SUPFAM" id="SSF49785">
    <property type="entry name" value="Galactose-binding domain-like"/>
    <property type="match status" value="4"/>
</dbReference>
<feature type="compositionally biased region" description="Polar residues" evidence="1">
    <location>
        <begin position="990"/>
        <end position="1001"/>
    </location>
</feature>
<dbReference type="EMBL" id="JBHUME010000002">
    <property type="protein sequence ID" value="MFD2611265.1"/>
    <property type="molecule type" value="Genomic_DNA"/>
</dbReference>
<dbReference type="InterPro" id="IPR006626">
    <property type="entry name" value="PbH1"/>
</dbReference>
<evidence type="ECO:0000259" key="4">
    <source>
        <dbReference type="PROSITE" id="PS50853"/>
    </source>
</evidence>
<feature type="domain" description="Fibronectin type-III" evidence="4">
    <location>
        <begin position="1124"/>
        <end position="1214"/>
    </location>
</feature>
<dbReference type="Gene3D" id="2.160.20.10">
    <property type="entry name" value="Single-stranded right-handed beta-helix, Pectin lyase-like"/>
    <property type="match status" value="2"/>
</dbReference>
<dbReference type="PROSITE" id="PS50853">
    <property type="entry name" value="FN3"/>
    <property type="match status" value="2"/>
</dbReference>
<dbReference type="SMART" id="SM00710">
    <property type="entry name" value="PbH1"/>
    <property type="match status" value="4"/>
</dbReference>
<feature type="domain" description="F5/8 type C" evidence="3">
    <location>
        <begin position="1339"/>
        <end position="1476"/>
    </location>
</feature>
<dbReference type="SUPFAM" id="SSF51126">
    <property type="entry name" value="Pectin lyase-like"/>
    <property type="match status" value="1"/>
</dbReference>
<dbReference type="InterPro" id="IPR011050">
    <property type="entry name" value="Pectin_lyase_fold/virulence"/>
</dbReference>
<dbReference type="Pfam" id="PF22352">
    <property type="entry name" value="K319L-like_PKD"/>
    <property type="match status" value="1"/>
</dbReference>
<dbReference type="Pfam" id="PF00041">
    <property type="entry name" value="fn3"/>
    <property type="match status" value="2"/>
</dbReference>
<feature type="chain" id="PRO_5047148570" evidence="2">
    <location>
        <begin position="27"/>
        <end position="1476"/>
    </location>
</feature>
<dbReference type="SUPFAM" id="SSF49265">
    <property type="entry name" value="Fibronectin type III"/>
    <property type="match status" value="2"/>
</dbReference>
<dbReference type="PANTHER" id="PTHR36453">
    <property type="entry name" value="SECRETED PROTEIN-RELATED"/>
    <property type="match status" value="1"/>
</dbReference>
<feature type="region of interest" description="Disordered" evidence="1">
    <location>
        <begin position="990"/>
        <end position="1016"/>
    </location>
</feature>
<dbReference type="Pfam" id="PF00754">
    <property type="entry name" value="F5_F8_type_C"/>
    <property type="match status" value="2"/>
</dbReference>
<feature type="signal peptide" evidence="2">
    <location>
        <begin position="1"/>
        <end position="26"/>
    </location>
</feature>
<dbReference type="Gene3D" id="2.60.40.10">
    <property type="entry name" value="Immunoglobulins"/>
    <property type="match status" value="3"/>
</dbReference>
<feature type="domain" description="F5/8 type C" evidence="3">
    <location>
        <begin position="1202"/>
        <end position="1332"/>
    </location>
</feature>
<dbReference type="PROSITE" id="PS50022">
    <property type="entry name" value="FA58C_3"/>
    <property type="match status" value="4"/>
</dbReference>
<dbReference type="PANTHER" id="PTHR36453:SF1">
    <property type="entry name" value="RIGHT HANDED BETA HELIX DOMAIN-CONTAINING PROTEIN"/>
    <property type="match status" value="1"/>
</dbReference>
<protein>
    <submittedName>
        <fullName evidence="5">Discoidin domain-containing protein</fullName>
    </submittedName>
</protein>
<dbReference type="InterPro" id="IPR012334">
    <property type="entry name" value="Pectin_lyas_fold"/>
</dbReference>
<dbReference type="Pfam" id="PF21231">
    <property type="entry name" value="GH141_M"/>
    <property type="match status" value="1"/>
</dbReference>
<feature type="region of interest" description="Disordered" evidence="1">
    <location>
        <begin position="1120"/>
        <end position="1140"/>
    </location>
</feature>
<dbReference type="InterPro" id="IPR036116">
    <property type="entry name" value="FN3_sf"/>
</dbReference>
<dbReference type="SMART" id="SM00060">
    <property type="entry name" value="FN3"/>
    <property type="match status" value="2"/>
</dbReference>
<keyword evidence="2" id="KW-0732">Signal</keyword>
<feature type="region of interest" description="Disordered" evidence="1">
    <location>
        <begin position="890"/>
        <end position="914"/>
    </location>
</feature>
<dbReference type="InterPro" id="IPR048482">
    <property type="entry name" value="GH141_ins"/>
</dbReference>